<dbReference type="Gene3D" id="3.40.50.300">
    <property type="entry name" value="P-loop containing nucleotide triphosphate hydrolases"/>
    <property type="match status" value="1"/>
</dbReference>
<proteinExistence type="predicted"/>
<reference evidence="7 8" key="1">
    <citation type="submission" date="2019-08" db="EMBL/GenBank/DDBJ databases">
        <title>100 year-old enigma solved: identification of Planctomyces bekefii, the type genus and species of the phylum Planctomycetes.</title>
        <authorList>
            <person name="Svetlana D.N."/>
            <person name="Overmann J."/>
        </authorList>
    </citation>
    <scope>NUCLEOTIDE SEQUENCE [LARGE SCALE GENOMIC DNA]</scope>
    <source>
        <strain evidence="7">Phe10_nw2017</strain>
    </source>
</reference>
<dbReference type="Proteomes" id="UP000321083">
    <property type="component" value="Unassembled WGS sequence"/>
</dbReference>
<dbReference type="GO" id="GO:0003677">
    <property type="term" value="F:DNA binding"/>
    <property type="evidence" value="ECO:0007669"/>
    <property type="project" value="InterPro"/>
</dbReference>
<dbReference type="AlphaFoldDB" id="A0A5C6MDF4"/>
<protein>
    <recommendedName>
        <fullName evidence="6">UvrD-like helicase ATP-binding domain-containing protein</fullName>
    </recommendedName>
</protein>
<dbReference type="InterPro" id="IPR013986">
    <property type="entry name" value="DExx_box_DNA_helicase_dom_sf"/>
</dbReference>
<dbReference type="GO" id="GO:0016787">
    <property type="term" value="F:hydrolase activity"/>
    <property type="evidence" value="ECO:0007669"/>
    <property type="project" value="UniProtKB-UniRule"/>
</dbReference>
<evidence type="ECO:0000256" key="5">
    <source>
        <dbReference type="PROSITE-ProRule" id="PRU00560"/>
    </source>
</evidence>
<evidence type="ECO:0000256" key="1">
    <source>
        <dbReference type="ARBA" id="ARBA00022741"/>
    </source>
</evidence>
<keyword evidence="3 5" id="KW-0347">Helicase</keyword>
<keyword evidence="2 5" id="KW-0378">Hydrolase</keyword>
<sequence length="240" mass="26679">MNNPADGSGVPTFLASLNPRQLAAAMHGTSPLLIIAGVGTGKTTTLAHRVAWQVASGVDPAGILLLTFTRRAAAEMLRRVEQITSTLGADDVRDPSLCQKSAIRRICGGTFHSAASALLRRHGHLIGLHPDFTIMDRGDSEDLLNLARTELKLPKSENRFPLKGTCLDIYSRCINTQQALPRVLEQWFPWCLEHQARLSELFSVYTDTKERQRVLDFDDLLLFWNALAGRNRSLDLRNYC</sequence>
<dbReference type="InterPro" id="IPR027417">
    <property type="entry name" value="P-loop_NTPase"/>
</dbReference>
<keyword evidence="4 5" id="KW-0067">ATP-binding</keyword>
<dbReference type="PROSITE" id="PS51198">
    <property type="entry name" value="UVRD_HELICASE_ATP_BIND"/>
    <property type="match status" value="1"/>
</dbReference>
<evidence type="ECO:0000313" key="7">
    <source>
        <dbReference type="EMBL" id="TWW12189.1"/>
    </source>
</evidence>
<dbReference type="Pfam" id="PF00580">
    <property type="entry name" value="UvrD-helicase"/>
    <property type="match status" value="1"/>
</dbReference>
<dbReference type="SUPFAM" id="SSF52540">
    <property type="entry name" value="P-loop containing nucleoside triphosphate hydrolases"/>
    <property type="match status" value="1"/>
</dbReference>
<reference evidence="7 8" key="2">
    <citation type="submission" date="2019-08" db="EMBL/GenBank/DDBJ databases">
        <authorList>
            <person name="Henke P."/>
        </authorList>
    </citation>
    <scope>NUCLEOTIDE SEQUENCE [LARGE SCALE GENOMIC DNA]</scope>
    <source>
        <strain evidence="7">Phe10_nw2017</strain>
    </source>
</reference>
<comment type="caution">
    <text evidence="7">The sequence shown here is derived from an EMBL/GenBank/DDBJ whole genome shotgun (WGS) entry which is preliminary data.</text>
</comment>
<dbReference type="PANTHER" id="PTHR11070">
    <property type="entry name" value="UVRD / RECB / PCRA DNA HELICASE FAMILY MEMBER"/>
    <property type="match status" value="1"/>
</dbReference>
<dbReference type="GO" id="GO:0005829">
    <property type="term" value="C:cytosol"/>
    <property type="evidence" value="ECO:0007669"/>
    <property type="project" value="TreeGrafter"/>
</dbReference>
<gene>
    <name evidence="7" type="ORF">E3A20_03120</name>
</gene>
<dbReference type="GO" id="GO:0000725">
    <property type="term" value="P:recombinational repair"/>
    <property type="evidence" value="ECO:0007669"/>
    <property type="project" value="TreeGrafter"/>
</dbReference>
<feature type="binding site" evidence="5">
    <location>
        <begin position="36"/>
        <end position="43"/>
    </location>
    <ligand>
        <name>ATP</name>
        <dbReference type="ChEBI" id="CHEBI:30616"/>
    </ligand>
</feature>
<evidence type="ECO:0000259" key="6">
    <source>
        <dbReference type="PROSITE" id="PS51198"/>
    </source>
</evidence>
<dbReference type="GO" id="GO:0005524">
    <property type="term" value="F:ATP binding"/>
    <property type="evidence" value="ECO:0007669"/>
    <property type="project" value="UniProtKB-UniRule"/>
</dbReference>
<dbReference type="GO" id="GO:0043138">
    <property type="term" value="F:3'-5' DNA helicase activity"/>
    <property type="evidence" value="ECO:0007669"/>
    <property type="project" value="TreeGrafter"/>
</dbReference>
<dbReference type="InterPro" id="IPR000212">
    <property type="entry name" value="DNA_helicase_UvrD/REP"/>
</dbReference>
<dbReference type="EMBL" id="SRHE01000032">
    <property type="protein sequence ID" value="TWW12189.1"/>
    <property type="molecule type" value="Genomic_DNA"/>
</dbReference>
<evidence type="ECO:0000256" key="2">
    <source>
        <dbReference type="ARBA" id="ARBA00022801"/>
    </source>
</evidence>
<evidence type="ECO:0000256" key="3">
    <source>
        <dbReference type="ARBA" id="ARBA00022806"/>
    </source>
</evidence>
<evidence type="ECO:0000313" key="8">
    <source>
        <dbReference type="Proteomes" id="UP000321083"/>
    </source>
</evidence>
<dbReference type="PANTHER" id="PTHR11070:SF3">
    <property type="entry name" value="DNA 3'-5' HELICASE"/>
    <property type="match status" value="1"/>
</dbReference>
<keyword evidence="1 5" id="KW-0547">Nucleotide-binding</keyword>
<feature type="domain" description="UvrD-like helicase ATP-binding" evidence="6">
    <location>
        <begin position="15"/>
        <end position="240"/>
    </location>
</feature>
<organism evidence="7 8">
    <name type="scientific">Planctomyces bekefii</name>
    <dbReference type="NCBI Taxonomy" id="1653850"/>
    <lineage>
        <taxon>Bacteria</taxon>
        <taxon>Pseudomonadati</taxon>
        <taxon>Planctomycetota</taxon>
        <taxon>Planctomycetia</taxon>
        <taxon>Planctomycetales</taxon>
        <taxon>Planctomycetaceae</taxon>
        <taxon>Planctomyces</taxon>
    </lineage>
</organism>
<keyword evidence="8" id="KW-1185">Reference proteome</keyword>
<dbReference type="Gene3D" id="1.10.10.160">
    <property type="match status" value="1"/>
</dbReference>
<evidence type="ECO:0000256" key="4">
    <source>
        <dbReference type="ARBA" id="ARBA00022840"/>
    </source>
</evidence>
<dbReference type="InterPro" id="IPR014016">
    <property type="entry name" value="UvrD-like_ATP-bd"/>
</dbReference>
<accession>A0A5C6MDF4</accession>
<name>A0A5C6MDF4_9PLAN</name>